<dbReference type="EMBL" id="LXQA010719421">
    <property type="protein sequence ID" value="MCI67556.1"/>
    <property type="molecule type" value="Genomic_DNA"/>
</dbReference>
<feature type="transmembrane region" description="Helical" evidence="1">
    <location>
        <begin position="12"/>
        <end position="28"/>
    </location>
</feature>
<sequence length="30" mass="2977">PDAGAAGSVSNSVAMIGVSIVLSMFAIFKH</sequence>
<keyword evidence="1" id="KW-1133">Transmembrane helix</keyword>
<evidence type="ECO:0000313" key="2">
    <source>
        <dbReference type="EMBL" id="MCI67556.1"/>
    </source>
</evidence>
<comment type="caution">
    <text evidence="2">The sequence shown here is derived from an EMBL/GenBank/DDBJ whole genome shotgun (WGS) entry which is preliminary data.</text>
</comment>
<accession>A0A392U579</accession>
<name>A0A392U579_9FABA</name>
<reference evidence="2 3" key="1">
    <citation type="journal article" date="2018" name="Front. Plant Sci.">
        <title>Red Clover (Trifolium pratense) and Zigzag Clover (T. medium) - A Picture of Genomic Similarities and Differences.</title>
        <authorList>
            <person name="Dluhosova J."/>
            <person name="Istvanek J."/>
            <person name="Nedelnik J."/>
            <person name="Repkova J."/>
        </authorList>
    </citation>
    <scope>NUCLEOTIDE SEQUENCE [LARGE SCALE GENOMIC DNA]</scope>
    <source>
        <strain evidence="3">cv. 10/8</strain>
        <tissue evidence="2">Leaf</tissue>
    </source>
</reference>
<evidence type="ECO:0000313" key="3">
    <source>
        <dbReference type="Proteomes" id="UP000265520"/>
    </source>
</evidence>
<feature type="non-terminal residue" evidence="2">
    <location>
        <position position="1"/>
    </location>
</feature>
<keyword evidence="1 2" id="KW-0812">Transmembrane</keyword>
<dbReference type="Proteomes" id="UP000265520">
    <property type="component" value="Unassembled WGS sequence"/>
</dbReference>
<organism evidence="2 3">
    <name type="scientific">Trifolium medium</name>
    <dbReference type="NCBI Taxonomy" id="97028"/>
    <lineage>
        <taxon>Eukaryota</taxon>
        <taxon>Viridiplantae</taxon>
        <taxon>Streptophyta</taxon>
        <taxon>Embryophyta</taxon>
        <taxon>Tracheophyta</taxon>
        <taxon>Spermatophyta</taxon>
        <taxon>Magnoliopsida</taxon>
        <taxon>eudicotyledons</taxon>
        <taxon>Gunneridae</taxon>
        <taxon>Pentapetalae</taxon>
        <taxon>rosids</taxon>
        <taxon>fabids</taxon>
        <taxon>Fabales</taxon>
        <taxon>Fabaceae</taxon>
        <taxon>Papilionoideae</taxon>
        <taxon>50 kb inversion clade</taxon>
        <taxon>NPAAA clade</taxon>
        <taxon>Hologalegina</taxon>
        <taxon>IRL clade</taxon>
        <taxon>Trifolieae</taxon>
        <taxon>Trifolium</taxon>
    </lineage>
</organism>
<dbReference type="AlphaFoldDB" id="A0A392U579"/>
<keyword evidence="1" id="KW-0472">Membrane</keyword>
<protein>
    <submittedName>
        <fullName evidence="2">Transmembrane protein</fullName>
    </submittedName>
</protein>
<evidence type="ECO:0000256" key="1">
    <source>
        <dbReference type="SAM" id="Phobius"/>
    </source>
</evidence>
<proteinExistence type="predicted"/>
<keyword evidence="3" id="KW-1185">Reference proteome</keyword>